<sequence>MQPIDFSSKINFLSLLECYLLLGITYRDLHDLVSLKHVQMRLHELVGRQNGLIKKYFFLPSVL</sequence>
<evidence type="ECO:0000313" key="1">
    <source>
        <dbReference type="EMBL" id="TMW82644.1"/>
    </source>
</evidence>
<dbReference type="AlphaFoldDB" id="A0A6N2AMB0"/>
<organism evidence="1">
    <name type="scientific">Solanum chilense</name>
    <name type="common">Tomato</name>
    <name type="synonym">Lycopersicon chilense</name>
    <dbReference type="NCBI Taxonomy" id="4083"/>
    <lineage>
        <taxon>Eukaryota</taxon>
        <taxon>Viridiplantae</taxon>
        <taxon>Streptophyta</taxon>
        <taxon>Embryophyta</taxon>
        <taxon>Tracheophyta</taxon>
        <taxon>Spermatophyta</taxon>
        <taxon>Magnoliopsida</taxon>
        <taxon>eudicotyledons</taxon>
        <taxon>Gunneridae</taxon>
        <taxon>Pentapetalae</taxon>
        <taxon>asterids</taxon>
        <taxon>lamiids</taxon>
        <taxon>Solanales</taxon>
        <taxon>Solanaceae</taxon>
        <taxon>Solanoideae</taxon>
        <taxon>Solaneae</taxon>
        <taxon>Solanum</taxon>
        <taxon>Solanum subgen. Lycopersicon</taxon>
    </lineage>
</organism>
<protein>
    <submittedName>
        <fullName evidence="1">Uncharacterized protein</fullName>
    </submittedName>
</protein>
<proteinExistence type="predicted"/>
<name>A0A6N2AMB0_SOLCI</name>
<comment type="caution">
    <text evidence="1">The sequence shown here is derived from an EMBL/GenBank/DDBJ whole genome shotgun (WGS) entry which is preliminary data.</text>
</comment>
<gene>
    <name evidence="1" type="ORF">EJD97_005480</name>
</gene>
<accession>A0A6N2AMB0</accession>
<reference evidence="1" key="1">
    <citation type="submission" date="2019-05" db="EMBL/GenBank/DDBJ databases">
        <title>The de novo reference genome and transcriptome assemblies of the wild tomato species Solanum chilense.</title>
        <authorList>
            <person name="Stam R."/>
            <person name="Nosenko T."/>
            <person name="Hoerger A.C."/>
            <person name="Stephan W."/>
            <person name="Seidel M.A."/>
            <person name="Kuhn J.M.M."/>
            <person name="Haberer G."/>
            <person name="Tellier A."/>
        </authorList>
    </citation>
    <scope>NUCLEOTIDE SEQUENCE</scope>
    <source>
        <tissue evidence="1">Mature leaves</tissue>
    </source>
</reference>
<dbReference type="EMBL" id="RXGB01018060">
    <property type="protein sequence ID" value="TMW82644.1"/>
    <property type="molecule type" value="Genomic_DNA"/>
</dbReference>